<feature type="compositionally biased region" description="Low complexity" evidence="1">
    <location>
        <begin position="725"/>
        <end position="742"/>
    </location>
</feature>
<dbReference type="PROSITE" id="PS50172">
    <property type="entry name" value="BRCT"/>
    <property type="match status" value="1"/>
</dbReference>
<feature type="compositionally biased region" description="Acidic residues" evidence="1">
    <location>
        <begin position="76"/>
        <end position="122"/>
    </location>
</feature>
<dbReference type="SUPFAM" id="SSF52113">
    <property type="entry name" value="BRCT domain"/>
    <property type="match status" value="1"/>
</dbReference>
<dbReference type="CDD" id="cd17716">
    <property type="entry name" value="BRCT_microcephalin_rpt1"/>
    <property type="match status" value="1"/>
</dbReference>
<dbReference type="VEuPathDB" id="FungiDB:BO70DRAFT_360861"/>
<feature type="compositionally biased region" description="Acidic residues" evidence="1">
    <location>
        <begin position="1"/>
        <end position="22"/>
    </location>
</feature>
<feature type="compositionally biased region" description="Acidic residues" evidence="1">
    <location>
        <begin position="47"/>
        <end position="61"/>
    </location>
</feature>
<proteinExistence type="predicted"/>
<organism evidence="3 4">
    <name type="scientific">Aspergillus heteromorphus CBS 117.55</name>
    <dbReference type="NCBI Taxonomy" id="1448321"/>
    <lineage>
        <taxon>Eukaryota</taxon>
        <taxon>Fungi</taxon>
        <taxon>Dikarya</taxon>
        <taxon>Ascomycota</taxon>
        <taxon>Pezizomycotina</taxon>
        <taxon>Eurotiomycetes</taxon>
        <taxon>Eurotiomycetidae</taxon>
        <taxon>Eurotiales</taxon>
        <taxon>Aspergillaceae</taxon>
        <taxon>Aspergillus</taxon>
        <taxon>Aspergillus subgen. Circumdati</taxon>
    </lineage>
</organism>
<reference evidence="3 4" key="1">
    <citation type="submission" date="2016-12" db="EMBL/GenBank/DDBJ databases">
        <title>The genomes of Aspergillus section Nigri reveals drivers in fungal speciation.</title>
        <authorList>
            <consortium name="DOE Joint Genome Institute"/>
            <person name="Vesth T.C."/>
            <person name="Nybo J."/>
            <person name="Theobald S."/>
            <person name="Brandl J."/>
            <person name="Frisvad J.C."/>
            <person name="Nielsen K.F."/>
            <person name="Lyhne E.K."/>
            <person name="Kogle M.E."/>
            <person name="Kuo A."/>
            <person name="Riley R."/>
            <person name="Clum A."/>
            <person name="Nolan M."/>
            <person name="Lipzen A."/>
            <person name="Salamov A."/>
            <person name="Henrissat B."/>
            <person name="Wiebenga A."/>
            <person name="De Vries R.P."/>
            <person name="Grigoriev I.V."/>
            <person name="Mortensen U.H."/>
            <person name="Andersen M.R."/>
            <person name="Baker S.E."/>
        </authorList>
    </citation>
    <scope>NUCLEOTIDE SEQUENCE [LARGE SCALE GENOMIC DNA]</scope>
    <source>
        <strain evidence="3 4">CBS 117.55</strain>
    </source>
</reference>
<feature type="region of interest" description="Disordered" evidence="1">
    <location>
        <begin position="963"/>
        <end position="1089"/>
    </location>
</feature>
<feature type="compositionally biased region" description="Basic residues" evidence="1">
    <location>
        <begin position="786"/>
        <end position="803"/>
    </location>
</feature>
<dbReference type="InterPro" id="IPR001357">
    <property type="entry name" value="BRCT_dom"/>
</dbReference>
<gene>
    <name evidence="3" type="ORF">BO70DRAFT_360861</name>
</gene>
<dbReference type="Proteomes" id="UP000247233">
    <property type="component" value="Unassembled WGS sequence"/>
</dbReference>
<feature type="domain" description="BRCT" evidence="2">
    <location>
        <begin position="808"/>
        <end position="914"/>
    </location>
</feature>
<feature type="compositionally biased region" description="Polar residues" evidence="1">
    <location>
        <begin position="242"/>
        <end position="253"/>
    </location>
</feature>
<feature type="compositionally biased region" description="Acidic residues" evidence="1">
    <location>
        <begin position="490"/>
        <end position="539"/>
    </location>
</feature>
<dbReference type="GeneID" id="37065133"/>
<feature type="region of interest" description="Disordered" evidence="1">
    <location>
        <begin position="1"/>
        <end position="328"/>
    </location>
</feature>
<dbReference type="GO" id="GO:0000278">
    <property type="term" value="P:mitotic cell cycle"/>
    <property type="evidence" value="ECO:0007669"/>
    <property type="project" value="TreeGrafter"/>
</dbReference>
<feature type="compositionally biased region" description="Polar residues" evidence="1">
    <location>
        <begin position="632"/>
        <end position="646"/>
    </location>
</feature>
<evidence type="ECO:0000313" key="3">
    <source>
        <dbReference type="EMBL" id="PWY86048.1"/>
    </source>
</evidence>
<dbReference type="PANTHER" id="PTHR14625:SF3">
    <property type="entry name" value="MICROCEPHALIN"/>
    <property type="match status" value="1"/>
</dbReference>
<protein>
    <recommendedName>
        <fullName evidence="2">BRCT domain-containing protein</fullName>
    </recommendedName>
</protein>
<feature type="compositionally biased region" description="Acidic residues" evidence="1">
    <location>
        <begin position="183"/>
        <end position="194"/>
    </location>
</feature>
<comment type="caution">
    <text evidence="3">The sequence shown here is derived from an EMBL/GenBank/DDBJ whole genome shotgun (WGS) entry which is preliminary data.</text>
</comment>
<feature type="compositionally biased region" description="Acidic residues" evidence="1">
    <location>
        <begin position="130"/>
        <end position="147"/>
    </location>
</feature>
<evidence type="ECO:0000313" key="4">
    <source>
        <dbReference type="Proteomes" id="UP000247233"/>
    </source>
</evidence>
<sequence>MEVESEEEQDQLLDEEGDEEDVTREVHAKSPPAADEQEDDTLHGDVNEYDSEETLEYDQEDDMPKGVDQQAQHAEDADEEAPEDVDELTDEAADEPVEEDIEDLPEQPLEELVADDVAELEEQTQAPVEDSGDETVSEPEEELEEPAEPTGLVSSGFEENLSEDGEHEADEHTENGVETADPSLEDADDLDDSPVDLTEDHQEADAEESAPQTAQTQEELDQEEQLKHLELEVEREFRESLKNPSNPGLTNSLVEGLEDVFVEPPVSEFDEIRDGSETEDDLEMQEAGEHEEADFDDQFDEQDMDDQSFDEGEPTLVPADTTIQLSPNKQPIQAYEVEEPEDSTTFSPTRQVYYRFRRVLSPVRVLDGSPEQRRHMSPIGVHLDETVTADNQIGDEEINEDPFVEPKQATPRRRLSTRRALFDNAPRFTPLAQQFSQWKASSPEKLQPRRSRRGVFSLGGGLGRSTEVESTPELEEVAYPDVSGQVQAEDVVEVSDDVAEEPEEVAEEPEEVADEPEEVADEPEEVADEPEEVADEPEEVPVSGVPEAQSEVPDEAPEVPQEAESGLHDEASEVLEEAQFEVPHETTQPTEEPQIYEDSESQSTLELEPEESRQPMAEMAHPEPSLVEVENDLNQTSVANSPTHESQPVDVSDDRETDFNEELVSSPAHDTQGENKENTHIPVLTPFTPMKLNPFQMQTVHTVSKVPLKPEGFVSPLKVSRKRGLSLSGASPGRSSRPRISSYAPAQGPAPSLSPRKSPRIQRAAERRSVSQPAETQAMMEQRPGSAKRAHTPSPTKKAKTPRKSLTAPKLPLQGAVVYVDVHTTEGEDASGIFIELLQQMGARCVMKWSWNPRASQSPEENRVGITHVVFKDGGVRTLEKVRQARGLVKCVGVGWVLDCERENKWLDESHYQVDSSIIPRGGAKRRKSMEPRALSNINGTLVKTDASLSAAHRRRSGIDAAKEAFVRDTTDSSASSSSSSTTTTPTLHHHNHNHPQESSSSTTPDSTAGHTEADQTYCHTPKTPATPSTWTPSACPPPRRSICPSATNSSSRLVRPSRSDRACSRRPLLGRRSRVRSSGPSSRPPDGRVWRISREWGVRLLS</sequence>
<dbReference type="OrthoDB" id="2384350at2759"/>
<evidence type="ECO:0000256" key="1">
    <source>
        <dbReference type="SAM" id="MobiDB-lite"/>
    </source>
</evidence>
<dbReference type="PANTHER" id="PTHR14625">
    <property type="entry name" value="MICROCEPHALIN"/>
    <property type="match status" value="1"/>
</dbReference>
<dbReference type="AlphaFoldDB" id="A0A317WM06"/>
<feature type="compositionally biased region" description="Basic and acidic residues" evidence="1">
    <location>
        <begin position="224"/>
        <end position="241"/>
    </location>
</feature>
<feature type="compositionally biased region" description="Low complexity" evidence="1">
    <location>
        <begin position="972"/>
        <end position="987"/>
    </location>
</feature>
<evidence type="ECO:0000259" key="2">
    <source>
        <dbReference type="PROSITE" id="PS50172"/>
    </source>
</evidence>
<dbReference type="RefSeq" id="XP_025400600.1">
    <property type="nucleotide sequence ID" value="XM_025542896.1"/>
</dbReference>
<feature type="region of interest" description="Disordered" evidence="1">
    <location>
        <begin position="718"/>
        <end position="805"/>
    </location>
</feature>
<feature type="region of interest" description="Disordered" evidence="1">
    <location>
        <begin position="433"/>
        <end position="685"/>
    </location>
</feature>
<dbReference type="Gene3D" id="3.40.50.10190">
    <property type="entry name" value="BRCT domain"/>
    <property type="match status" value="1"/>
</dbReference>
<dbReference type="STRING" id="1448321.A0A317WM06"/>
<accession>A0A317WM06</accession>
<dbReference type="InterPro" id="IPR022047">
    <property type="entry name" value="Microcephalin-like"/>
</dbReference>
<feature type="non-terminal residue" evidence="3">
    <location>
        <position position="1103"/>
    </location>
</feature>
<dbReference type="InterPro" id="IPR036420">
    <property type="entry name" value="BRCT_dom_sf"/>
</dbReference>
<name>A0A317WM06_9EURO</name>
<dbReference type="EMBL" id="MSFL01000008">
    <property type="protein sequence ID" value="PWY86048.1"/>
    <property type="molecule type" value="Genomic_DNA"/>
</dbReference>
<keyword evidence="4" id="KW-1185">Reference proteome</keyword>
<feature type="compositionally biased region" description="Low complexity" evidence="1">
    <location>
        <begin position="1021"/>
        <end position="1034"/>
    </location>
</feature>
<feature type="compositionally biased region" description="Acidic residues" evidence="1">
    <location>
        <begin position="277"/>
        <end position="313"/>
    </location>
</feature>